<feature type="domain" description="Calcineurin-like phosphoesterase" evidence="5">
    <location>
        <begin position="6"/>
        <end position="210"/>
    </location>
</feature>
<dbReference type="EMBL" id="CP029487">
    <property type="protein sequence ID" value="QCT72118.1"/>
    <property type="molecule type" value="Genomic_DNA"/>
</dbReference>
<dbReference type="KEGG" id="emt:CPZ25_012560"/>
<organism evidence="6 7">
    <name type="scientific">Eubacterium maltosivorans</name>
    <dbReference type="NCBI Taxonomy" id="2041044"/>
    <lineage>
        <taxon>Bacteria</taxon>
        <taxon>Bacillati</taxon>
        <taxon>Bacillota</taxon>
        <taxon>Clostridia</taxon>
        <taxon>Eubacteriales</taxon>
        <taxon>Eubacteriaceae</taxon>
        <taxon>Eubacterium</taxon>
    </lineage>
</organism>
<evidence type="ECO:0000313" key="6">
    <source>
        <dbReference type="EMBL" id="QCT72118.1"/>
    </source>
</evidence>
<name>A0A4P9C934_EUBML</name>
<dbReference type="GO" id="GO:0016787">
    <property type="term" value="F:hydrolase activity"/>
    <property type="evidence" value="ECO:0007669"/>
    <property type="project" value="UniProtKB-KW"/>
</dbReference>
<dbReference type="SUPFAM" id="SSF56300">
    <property type="entry name" value="Metallo-dependent phosphatases"/>
    <property type="match status" value="1"/>
</dbReference>
<comment type="similarity">
    <text evidence="4">Belongs to the cyclic nucleotide phosphodiesterase class-III family.</text>
</comment>
<evidence type="ECO:0000256" key="1">
    <source>
        <dbReference type="ARBA" id="ARBA00022723"/>
    </source>
</evidence>
<dbReference type="AlphaFoldDB" id="A0A4P9C934"/>
<dbReference type="InterPro" id="IPR004843">
    <property type="entry name" value="Calcineurin-like_PHP"/>
</dbReference>
<proteinExistence type="inferred from homology"/>
<keyword evidence="7" id="KW-1185">Reference proteome</keyword>
<keyword evidence="2" id="KW-0378">Hydrolase</keyword>
<sequence>MMKTITFAHLSDLHILKDYGNSMFKDMVGHMEKKPCEVLEGIAGWLRDNAGKLDFVLLTGDLVHEGGADEYCYLKMLLEEYFDGTPVCPVLGNHDRVAAFHEGYENSEPGTEPVYYAREFDGLQLIVLDSSVGCDATHHSGRFDEAQFVFLEKALEKKMPRGHIVAFHHPAFDEWADERVSAFGVEGSERLGEIISGKNVLALLSGHTHENINTTFYGVPAYTAESTAFGVAINEKGMYMTPAAGFNLCTVTDRTLRVETLSYPPNDQPITEPIPLEALGQMMKNA</sequence>
<dbReference type="Pfam" id="PF00149">
    <property type="entry name" value="Metallophos"/>
    <property type="match status" value="1"/>
</dbReference>
<dbReference type="RefSeq" id="WP_096918733.1">
    <property type="nucleotide sequence ID" value="NZ_CP029487.1"/>
</dbReference>
<protein>
    <recommendedName>
        <fullName evidence="5">Calcineurin-like phosphoesterase domain-containing protein</fullName>
    </recommendedName>
</protein>
<accession>A0A4P9C934</accession>
<dbReference type="PANTHER" id="PTHR42988">
    <property type="entry name" value="PHOSPHOHYDROLASE"/>
    <property type="match status" value="1"/>
</dbReference>
<keyword evidence="3" id="KW-0408">Iron</keyword>
<evidence type="ECO:0000256" key="4">
    <source>
        <dbReference type="ARBA" id="ARBA00025742"/>
    </source>
</evidence>
<evidence type="ECO:0000256" key="3">
    <source>
        <dbReference type="ARBA" id="ARBA00023004"/>
    </source>
</evidence>
<dbReference type="PANTHER" id="PTHR42988:SF2">
    <property type="entry name" value="CYCLIC NUCLEOTIDE PHOSPHODIESTERASE CBUA0032-RELATED"/>
    <property type="match status" value="1"/>
</dbReference>
<keyword evidence="1" id="KW-0479">Metal-binding</keyword>
<dbReference type="Gene3D" id="3.60.21.10">
    <property type="match status" value="1"/>
</dbReference>
<dbReference type="InterPro" id="IPR050884">
    <property type="entry name" value="CNP_phosphodiesterase-III"/>
</dbReference>
<reference evidence="6 7" key="1">
    <citation type="submission" date="2018-05" db="EMBL/GenBank/DDBJ databases">
        <title>Genome comparison of Eubacterium sp.</title>
        <authorList>
            <person name="Feng Y."/>
            <person name="Sanchez-Andrea I."/>
            <person name="Stams A.J.M."/>
            <person name="De Vos W.M."/>
        </authorList>
    </citation>
    <scope>NUCLEOTIDE SEQUENCE [LARGE SCALE GENOMIC DNA]</scope>
    <source>
        <strain evidence="6 7">YI</strain>
    </source>
</reference>
<dbReference type="Proteomes" id="UP000218387">
    <property type="component" value="Chromosome"/>
</dbReference>
<gene>
    <name evidence="6" type="ORF">CPZ25_012560</name>
</gene>
<dbReference type="InterPro" id="IPR029052">
    <property type="entry name" value="Metallo-depent_PP-like"/>
</dbReference>
<evidence type="ECO:0000256" key="2">
    <source>
        <dbReference type="ARBA" id="ARBA00022801"/>
    </source>
</evidence>
<evidence type="ECO:0000259" key="5">
    <source>
        <dbReference type="Pfam" id="PF00149"/>
    </source>
</evidence>
<dbReference type="GO" id="GO:0046872">
    <property type="term" value="F:metal ion binding"/>
    <property type="evidence" value="ECO:0007669"/>
    <property type="project" value="UniProtKB-KW"/>
</dbReference>
<evidence type="ECO:0000313" key="7">
    <source>
        <dbReference type="Proteomes" id="UP000218387"/>
    </source>
</evidence>